<name>A0A437QSX8_9GAMM</name>
<dbReference type="RefSeq" id="WP_127698772.1">
    <property type="nucleotide sequence ID" value="NZ_SACS01000008.1"/>
</dbReference>
<keyword evidence="3" id="KW-1185">Reference proteome</keyword>
<dbReference type="OrthoDB" id="9773932at2"/>
<dbReference type="InterPro" id="IPR050644">
    <property type="entry name" value="PG_Glycine_Bridge_Synth"/>
</dbReference>
<dbReference type="NCBIfam" id="TIGR03019">
    <property type="entry name" value="pepcterm_femAB"/>
    <property type="match status" value="1"/>
</dbReference>
<organism evidence="2 3">
    <name type="scientific">Rheinheimera riviphila</name>
    <dbReference type="NCBI Taxonomy" id="1834037"/>
    <lineage>
        <taxon>Bacteria</taxon>
        <taxon>Pseudomonadati</taxon>
        <taxon>Pseudomonadota</taxon>
        <taxon>Gammaproteobacteria</taxon>
        <taxon>Chromatiales</taxon>
        <taxon>Chromatiaceae</taxon>
        <taxon>Rheinheimera</taxon>
    </lineage>
</organism>
<proteinExistence type="predicted"/>
<dbReference type="SUPFAM" id="SSF55729">
    <property type="entry name" value="Acyl-CoA N-acyltransferases (Nat)"/>
    <property type="match status" value="2"/>
</dbReference>
<dbReference type="Pfam" id="PF13480">
    <property type="entry name" value="Acetyltransf_6"/>
    <property type="match status" value="1"/>
</dbReference>
<dbReference type="AlphaFoldDB" id="A0A437QSX8"/>
<dbReference type="EMBL" id="SACS01000008">
    <property type="protein sequence ID" value="RVU37617.1"/>
    <property type="molecule type" value="Genomic_DNA"/>
</dbReference>
<dbReference type="Gene3D" id="3.40.630.30">
    <property type="match status" value="1"/>
</dbReference>
<protein>
    <submittedName>
        <fullName evidence="2">FemAB family PEP-CTERM system-associated protein</fullName>
    </submittedName>
</protein>
<dbReference type="PANTHER" id="PTHR36174">
    <property type="entry name" value="LIPID II:GLYCINE GLYCYLTRANSFERASE"/>
    <property type="match status" value="1"/>
</dbReference>
<reference evidence="2 3" key="1">
    <citation type="submission" date="2019-01" db="EMBL/GenBank/DDBJ databases">
        <authorList>
            <person name="Chen W.-M."/>
        </authorList>
    </citation>
    <scope>NUCLEOTIDE SEQUENCE [LARGE SCALE GENOMIC DNA]</scope>
    <source>
        <strain evidence="2 3">KYPC3</strain>
    </source>
</reference>
<dbReference type="Proteomes" id="UP000283077">
    <property type="component" value="Unassembled WGS sequence"/>
</dbReference>
<accession>A0A437QSX8</accession>
<dbReference type="PANTHER" id="PTHR36174:SF1">
    <property type="entry name" value="LIPID II:GLYCINE GLYCYLTRANSFERASE"/>
    <property type="match status" value="1"/>
</dbReference>
<evidence type="ECO:0000259" key="1">
    <source>
        <dbReference type="Pfam" id="PF13480"/>
    </source>
</evidence>
<evidence type="ECO:0000313" key="3">
    <source>
        <dbReference type="Proteomes" id="UP000283077"/>
    </source>
</evidence>
<evidence type="ECO:0000313" key="2">
    <source>
        <dbReference type="EMBL" id="RVU37617.1"/>
    </source>
</evidence>
<gene>
    <name evidence="2" type="ORF">EOE67_09000</name>
</gene>
<dbReference type="InterPro" id="IPR016181">
    <property type="entry name" value="Acyl_CoA_acyltransferase"/>
</dbReference>
<comment type="caution">
    <text evidence="2">The sequence shown here is derived from an EMBL/GenBank/DDBJ whole genome shotgun (WGS) entry which is preliminary data.</text>
</comment>
<dbReference type="InterPro" id="IPR038740">
    <property type="entry name" value="BioF2-like_GNAT_dom"/>
</dbReference>
<sequence>MYQIATLALDDPQQPAWDQFVRAQADGSFFHLAGWQQVLNKALNHPTYYLYATENQQIVGVLPLAWVNSRLFGNALVSTPFCVYGGALGEPAVRRALEQKAIEIGTELGVDHVELRYKDAQDNDWLTRSQHATFGCELAADDAAILAAIKKNQRALIRRAQQTDLTTHIETDNADFYQIYSESLRNLGTPVFSKKLIDALQQAFPADTEILTIRQQGAAVSSVFNFYYQGQVLPYYGGGKPIARELKSNDFMYYQLMCHAKANKACHFFDFGRSKLDSGAYSYKKHWGMQNQLLHYQFKLIKAEQLSNLSPNNPKYQLFIKMWQKLPLAISRWLGPKLAHFLG</sequence>
<feature type="domain" description="BioF2-like acetyltransferase" evidence="1">
    <location>
        <begin position="151"/>
        <end position="285"/>
    </location>
</feature>
<dbReference type="InterPro" id="IPR017469">
    <property type="entry name" value="PEP-CTERM_FemAB-rel"/>
</dbReference>